<gene>
    <name evidence="7" type="ORF">EPA93_09130</name>
</gene>
<evidence type="ECO:0000256" key="6">
    <source>
        <dbReference type="SAM" id="Phobius"/>
    </source>
</evidence>
<keyword evidence="3 6" id="KW-0812">Transmembrane</keyword>
<feature type="transmembrane region" description="Helical" evidence="6">
    <location>
        <begin position="436"/>
        <end position="455"/>
    </location>
</feature>
<evidence type="ECO:0000256" key="5">
    <source>
        <dbReference type="ARBA" id="ARBA00023136"/>
    </source>
</evidence>
<feature type="transmembrane region" description="Helical" evidence="6">
    <location>
        <begin position="26"/>
        <end position="50"/>
    </location>
</feature>
<dbReference type="GO" id="GO:0022857">
    <property type="term" value="F:transmembrane transporter activity"/>
    <property type="evidence" value="ECO:0007669"/>
    <property type="project" value="InterPro"/>
</dbReference>
<dbReference type="OrthoDB" id="9762947at2"/>
<feature type="transmembrane region" description="Helical" evidence="6">
    <location>
        <begin position="199"/>
        <end position="220"/>
    </location>
</feature>
<feature type="transmembrane region" description="Helical" evidence="6">
    <location>
        <begin position="56"/>
        <end position="75"/>
    </location>
</feature>
<dbReference type="Proteomes" id="UP000290365">
    <property type="component" value="Chromosome"/>
</dbReference>
<feature type="transmembrane region" description="Helical" evidence="6">
    <location>
        <begin position="95"/>
        <end position="116"/>
    </location>
</feature>
<comment type="subcellular location">
    <subcellularLocation>
        <location evidence="1">Cell membrane</location>
        <topology evidence="1">Multi-pass membrane protein</topology>
    </subcellularLocation>
</comment>
<evidence type="ECO:0000256" key="3">
    <source>
        <dbReference type="ARBA" id="ARBA00022692"/>
    </source>
</evidence>
<evidence type="ECO:0000256" key="4">
    <source>
        <dbReference type="ARBA" id="ARBA00022989"/>
    </source>
</evidence>
<protein>
    <submittedName>
        <fullName evidence="7">APC family permease</fullName>
    </submittedName>
</protein>
<dbReference type="GO" id="GO:0005886">
    <property type="term" value="C:plasma membrane"/>
    <property type="evidence" value="ECO:0007669"/>
    <property type="project" value="UniProtKB-SubCell"/>
</dbReference>
<evidence type="ECO:0000256" key="1">
    <source>
        <dbReference type="ARBA" id="ARBA00004651"/>
    </source>
</evidence>
<dbReference type="PIRSF" id="PIRSF006060">
    <property type="entry name" value="AA_transporter"/>
    <property type="match status" value="1"/>
</dbReference>
<dbReference type="PANTHER" id="PTHR42770">
    <property type="entry name" value="AMINO ACID TRANSPORTER-RELATED"/>
    <property type="match status" value="1"/>
</dbReference>
<accession>A0A4P6JMC4</accession>
<dbReference type="Gene3D" id="1.20.1740.10">
    <property type="entry name" value="Amino acid/polyamine transporter I"/>
    <property type="match status" value="1"/>
</dbReference>
<dbReference type="InterPro" id="IPR050367">
    <property type="entry name" value="APC_superfamily"/>
</dbReference>
<reference evidence="7 8" key="1">
    <citation type="submission" date="2019-01" db="EMBL/GenBank/DDBJ databases">
        <title>Ktedonosporobacter rubrisoli SCAWS-G2.</title>
        <authorList>
            <person name="Huang Y."/>
            <person name="Yan B."/>
        </authorList>
    </citation>
    <scope>NUCLEOTIDE SEQUENCE [LARGE SCALE GENOMIC DNA]</scope>
    <source>
        <strain evidence="7 8">SCAWS-G2</strain>
    </source>
</reference>
<feature type="transmembrane region" description="Helical" evidence="6">
    <location>
        <begin position="405"/>
        <end position="424"/>
    </location>
</feature>
<feature type="transmembrane region" description="Helical" evidence="6">
    <location>
        <begin position="344"/>
        <end position="366"/>
    </location>
</feature>
<dbReference type="RefSeq" id="WP_129886757.1">
    <property type="nucleotide sequence ID" value="NZ_CP035758.1"/>
</dbReference>
<keyword evidence="5 6" id="KW-0472">Membrane</keyword>
<feature type="transmembrane region" description="Helical" evidence="6">
    <location>
        <begin position="241"/>
        <end position="266"/>
    </location>
</feature>
<organism evidence="7 8">
    <name type="scientific">Ktedonosporobacter rubrisoli</name>
    <dbReference type="NCBI Taxonomy" id="2509675"/>
    <lineage>
        <taxon>Bacteria</taxon>
        <taxon>Bacillati</taxon>
        <taxon>Chloroflexota</taxon>
        <taxon>Ktedonobacteria</taxon>
        <taxon>Ktedonobacterales</taxon>
        <taxon>Ktedonosporobacteraceae</taxon>
        <taxon>Ktedonosporobacter</taxon>
    </lineage>
</organism>
<keyword evidence="2" id="KW-1003">Cell membrane</keyword>
<feature type="transmembrane region" description="Helical" evidence="6">
    <location>
        <begin position="286"/>
        <end position="309"/>
    </location>
</feature>
<dbReference type="Pfam" id="PF13520">
    <property type="entry name" value="AA_permease_2"/>
    <property type="match status" value="1"/>
</dbReference>
<proteinExistence type="predicted"/>
<keyword evidence="8" id="KW-1185">Reference proteome</keyword>
<feature type="transmembrane region" description="Helical" evidence="6">
    <location>
        <begin position="136"/>
        <end position="153"/>
    </location>
</feature>
<keyword evidence="4 6" id="KW-1133">Transmembrane helix</keyword>
<sequence length="501" mass="53462">MSTEQITPTAAPAQRLGRPILSTWEAIAQSLAIGPIFSVAFVATLVIGAAGISTPISFLLAAIGMLSVGWMITLYARRYAGAGAIYDYLRRISPVIGIVAACLYFTGILVLAGIGGYPAIGLLTSTLFHTAFGLSLPWWIYAIIAICGIFLLNHFGIRITTRVQLVLTGLSTLPLLFLALVIIVKGGDAGNSLEMFNPAHASVSGLFQGILFAITMFIGFEASASLGEETADPRRSIPRAIAGTVIIAAVFYLIITYASGIGFGLAHADQWAKDGSPLDTLGTRYVGPWLAVLIDIAVVIDVIVSVSAFTATTARGIFALARHGFLPQVMARTTNFRTRPDTPLGGNLFVFSCAVIVTIFLAIIGADPMTAFNIFASWGTILITTIYLVLVLCAVTILREEPKKWWRWIIFVIALIAPVLGLYGSVIPFPQWPNNIAPFGSLAVIVIAAIWAFVVRSNKPELLAEASKAHVWEDEPISVVAAEGGTIPEEDEEASAQPAQE</sequence>
<evidence type="ECO:0000313" key="8">
    <source>
        <dbReference type="Proteomes" id="UP000290365"/>
    </source>
</evidence>
<dbReference type="PANTHER" id="PTHR42770:SF7">
    <property type="entry name" value="MEMBRANE PROTEIN"/>
    <property type="match status" value="1"/>
</dbReference>
<dbReference type="EMBL" id="CP035758">
    <property type="protein sequence ID" value="QBD76162.1"/>
    <property type="molecule type" value="Genomic_DNA"/>
</dbReference>
<dbReference type="AlphaFoldDB" id="A0A4P6JMC4"/>
<dbReference type="InterPro" id="IPR002293">
    <property type="entry name" value="AA/rel_permease1"/>
</dbReference>
<feature type="transmembrane region" description="Helical" evidence="6">
    <location>
        <begin position="372"/>
        <end position="398"/>
    </location>
</feature>
<evidence type="ECO:0000313" key="7">
    <source>
        <dbReference type="EMBL" id="QBD76162.1"/>
    </source>
</evidence>
<dbReference type="KEGG" id="kbs:EPA93_09130"/>
<name>A0A4P6JMC4_KTERU</name>
<evidence type="ECO:0000256" key="2">
    <source>
        <dbReference type="ARBA" id="ARBA00022475"/>
    </source>
</evidence>
<feature type="transmembrane region" description="Helical" evidence="6">
    <location>
        <begin position="165"/>
        <end position="187"/>
    </location>
</feature>